<feature type="chain" id="PRO_5026069456" description="Trimeric autotransporter adhesin YadA-like head domain-containing protein" evidence="1">
    <location>
        <begin position="23"/>
        <end position="423"/>
    </location>
</feature>
<dbReference type="OrthoDB" id="1247310at2"/>
<dbReference type="AlphaFoldDB" id="A0A6I4IKF6"/>
<evidence type="ECO:0008006" key="4">
    <source>
        <dbReference type="Google" id="ProtNLM"/>
    </source>
</evidence>
<evidence type="ECO:0000313" key="2">
    <source>
        <dbReference type="EMBL" id="MVO08382.1"/>
    </source>
</evidence>
<organism evidence="2 3">
    <name type="scientific">Flavobacterium profundi</name>
    <dbReference type="NCBI Taxonomy" id="1774945"/>
    <lineage>
        <taxon>Bacteria</taxon>
        <taxon>Pseudomonadati</taxon>
        <taxon>Bacteroidota</taxon>
        <taxon>Flavobacteriia</taxon>
        <taxon>Flavobacteriales</taxon>
        <taxon>Flavobacteriaceae</taxon>
        <taxon>Flavobacterium</taxon>
    </lineage>
</organism>
<evidence type="ECO:0000313" key="3">
    <source>
        <dbReference type="Proteomes" id="UP000431264"/>
    </source>
</evidence>
<sequence>MKRRLLKTMLLTLLIFSNQRLVSQIGIGTTSPDPSSILEIESSNSGLLIPRISLSSTTDTVTIPSPATSLLVYNTNATVGVGFYYWDGTSWTPLNGAGKIENLADGASDQLYNVALGENAGTLFIPDPSPFAANGKYNVAIGIDALATSDTGGKNVAIGYKSMESTTTGTHNVGVGNTTLQSTLGGSENTAIGNDVLQKNVNGNNNTVVGAFAMKYNISGSSNVGIGSGAIESLTSGDFNIAIGRLAANGQSGGNNNITIGGLTIDPVNLSGSNQLNIGNIIYGIDMDGTGTTVSTGNIGIKEKAPSSAMDINGSLATAILYQSIPVSTQFDLTSNHHSLIAEYNSTTGTDISTVRLPTASSCPGRIYVIKLIVSNIQPTTGGLQITSLGGTIDGNASQLVQTNKETLTLQSDGSNWWIISKF</sequence>
<dbReference type="Proteomes" id="UP000431264">
    <property type="component" value="Unassembled WGS sequence"/>
</dbReference>
<name>A0A6I4IKF6_9FLAO</name>
<dbReference type="RefSeq" id="WP_140996773.1">
    <property type="nucleotide sequence ID" value="NZ_VDCZ01000002.1"/>
</dbReference>
<proteinExistence type="predicted"/>
<keyword evidence="3" id="KW-1185">Reference proteome</keyword>
<evidence type="ECO:0000256" key="1">
    <source>
        <dbReference type="SAM" id="SignalP"/>
    </source>
</evidence>
<reference evidence="3" key="1">
    <citation type="submission" date="2019-05" db="EMBL/GenBank/DDBJ databases">
        <title>Flavobacterium profundi sp. nov., isolated from a deep-sea seamount.</title>
        <authorList>
            <person name="Zhang D.-C."/>
        </authorList>
    </citation>
    <scope>NUCLEOTIDE SEQUENCE [LARGE SCALE GENOMIC DNA]</scope>
    <source>
        <strain evidence="3">TP390</strain>
    </source>
</reference>
<accession>A0A6I4IKF6</accession>
<dbReference type="EMBL" id="WQLW01000002">
    <property type="protein sequence ID" value="MVO08382.1"/>
    <property type="molecule type" value="Genomic_DNA"/>
</dbReference>
<protein>
    <recommendedName>
        <fullName evidence="4">Trimeric autotransporter adhesin YadA-like head domain-containing protein</fullName>
    </recommendedName>
</protein>
<keyword evidence="1" id="KW-0732">Signal</keyword>
<gene>
    <name evidence="2" type="ORF">GOQ30_04285</name>
</gene>
<feature type="signal peptide" evidence="1">
    <location>
        <begin position="1"/>
        <end position="22"/>
    </location>
</feature>
<comment type="caution">
    <text evidence="2">The sequence shown here is derived from an EMBL/GenBank/DDBJ whole genome shotgun (WGS) entry which is preliminary data.</text>
</comment>